<accession>A0A8S3KI93</accession>
<dbReference type="Proteomes" id="UP000676336">
    <property type="component" value="Unassembled WGS sequence"/>
</dbReference>
<name>A0A8S3KI93_9BILA</name>
<organism evidence="1 2">
    <name type="scientific">Rotaria magnacalcarata</name>
    <dbReference type="NCBI Taxonomy" id="392030"/>
    <lineage>
        <taxon>Eukaryota</taxon>
        <taxon>Metazoa</taxon>
        <taxon>Spiralia</taxon>
        <taxon>Gnathifera</taxon>
        <taxon>Rotifera</taxon>
        <taxon>Eurotatoria</taxon>
        <taxon>Bdelloidea</taxon>
        <taxon>Philodinida</taxon>
        <taxon>Philodinidae</taxon>
        <taxon>Rotaria</taxon>
    </lineage>
</organism>
<gene>
    <name evidence="1" type="ORF">SMN809_LOCUS86452</name>
</gene>
<dbReference type="AlphaFoldDB" id="A0A8S3KI93"/>
<protein>
    <submittedName>
        <fullName evidence="1">Uncharacterized protein</fullName>
    </submittedName>
</protein>
<dbReference type="InterPro" id="IPR026784">
    <property type="entry name" value="Coact_PPARg"/>
</dbReference>
<dbReference type="PANTHER" id="PTHR15976">
    <property type="entry name" value="CONSTITUTIVE COACTIVATOR OF PEROXISOME PROLIFERATOR-ACTIVATED RECEPTOR GAMMA"/>
    <property type="match status" value="1"/>
</dbReference>
<evidence type="ECO:0000313" key="2">
    <source>
        <dbReference type="Proteomes" id="UP000676336"/>
    </source>
</evidence>
<proteinExistence type="predicted"/>
<evidence type="ECO:0000313" key="1">
    <source>
        <dbReference type="EMBL" id="CAF5229532.1"/>
    </source>
</evidence>
<comment type="caution">
    <text evidence="1">The sequence shown here is derived from an EMBL/GenBank/DDBJ whole genome shotgun (WGS) entry which is preliminary data.</text>
</comment>
<dbReference type="EMBL" id="CAJOBI010370921">
    <property type="protein sequence ID" value="CAF5229532.1"/>
    <property type="molecule type" value="Genomic_DNA"/>
</dbReference>
<feature type="non-terminal residue" evidence="1">
    <location>
        <position position="104"/>
    </location>
</feature>
<dbReference type="GO" id="GO:0005634">
    <property type="term" value="C:nucleus"/>
    <property type="evidence" value="ECO:0007669"/>
    <property type="project" value="TreeGrafter"/>
</dbReference>
<sequence>MEFFRYSSTSSILQTYELMAFISQAVLITELQPKPLMNLQSTNFLNQYDHIQIINYETRPIQLAHLFMRGFETILFANEVCGAPVHPKYCCPSHFFNGKLFHQK</sequence>
<dbReference type="PANTHER" id="PTHR15976:SF16">
    <property type="entry name" value="ASTEROID DOMAIN-CONTAINING PROTEIN"/>
    <property type="match status" value="1"/>
</dbReference>
<reference evidence="1" key="1">
    <citation type="submission" date="2021-02" db="EMBL/GenBank/DDBJ databases">
        <authorList>
            <person name="Nowell W R."/>
        </authorList>
    </citation>
    <scope>NUCLEOTIDE SEQUENCE</scope>
</reference>